<gene>
    <name evidence="1" type="ORF">C4K03_5615</name>
</gene>
<sequence>MGAALIQNACVNVDNFREQARSYIESIQRPIEPIDLYQR</sequence>
<dbReference type="Proteomes" id="UP000268696">
    <property type="component" value="Chromosome"/>
</dbReference>
<evidence type="ECO:0000313" key="1">
    <source>
        <dbReference type="EMBL" id="AZE57732.1"/>
    </source>
</evidence>
<protein>
    <submittedName>
        <fullName evidence="1">Uncharacterized protein</fullName>
    </submittedName>
</protein>
<evidence type="ECO:0000313" key="2">
    <source>
        <dbReference type="Proteomes" id="UP000268696"/>
    </source>
</evidence>
<organism evidence="1 2">
    <name type="scientific">Pseudomonas synxantha</name>
    <dbReference type="NCBI Taxonomy" id="47883"/>
    <lineage>
        <taxon>Bacteria</taxon>
        <taxon>Pseudomonadati</taxon>
        <taxon>Pseudomonadota</taxon>
        <taxon>Gammaproteobacteria</taxon>
        <taxon>Pseudomonadales</taxon>
        <taxon>Pseudomonadaceae</taxon>
        <taxon>Pseudomonas</taxon>
    </lineage>
</organism>
<accession>A0A3G7UGQ9</accession>
<dbReference type="EMBL" id="CP027754">
    <property type="protein sequence ID" value="AZE57732.1"/>
    <property type="molecule type" value="Genomic_DNA"/>
</dbReference>
<reference evidence="1 2" key="1">
    <citation type="submission" date="2018-03" db="EMBL/GenBank/DDBJ databases">
        <title>Diversity of phytobeneficial traits revealed by whole-genome analysis of worldwide-isolated phenazine-producing Pseudomonas spp.</title>
        <authorList>
            <person name="Biessy A."/>
            <person name="Novinscak A."/>
            <person name="Blom J."/>
            <person name="Leger G."/>
            <person name="Thomashow L.S."/>
            <person name="Cazorla F.M."/>
            <person name="Josic D."/>
            <person name="Filion M."/>
        </authorList>
    </citation>
    <scope>NUCLEOTIDE SEQUENCE [LARGE SCALE GENOMIC DNA]</scope>
    <source>
        <strain evidence="1 2">30B</strain>
    </source>
</reference>
<name>A0A3G7UGQ9_9PSED</name>
<dbReference type="AlphaFoldDB" id="A0A3G7UGQ9"/>
<proteinExistence type="predicted"/>